<feature type="compositionally biased region" description="Basic residues" evidence="2">
    <location>
        <begin position="1"/>
        <end position="20"/>
    </location>
</feature>
<feature type="coiled-coil region" evidence="1">
    <location>
        <begin position="387"/>
        <end position="418"/>
    </location>
</feature>
<evidence type="ECO:0000256" key="1">
    <source>
        <dbReference type="SAM" id="Coils"/>
    </source>
</evidence>
<feature type="compositionally biased region" description="Polar residues" evidence="2">
    <location>
        <begin position="119"/>
        <end position="137"/>
    </location>
</feature>
<evidence type="ECO:0008006" key="5">
    <source>
        <dbReference type="Google" id="ProtNLM"/>
    </source>
</evidence>
<dbReference type="AlphaFoldDB" id="A0AA39GHF7"/>
<comment type="caution">
    <text evidence="3">The sequence shown here is derived from an EMBL/GenBank/DDBJ whole genome shotgun (WGS) entry which is preliminary data.</text>
</comment>
<feature type="compositionally biased region" description="Basic and acidic residues" evidence="2">
    <location>
        <begin position="28"/>
        <end position="52"/>
    </location>
</feature>
<feature type="compositionally biased region" description="Basic and acidic residues" evidence="2">
    <location>
        <begin position="436"/>
        <end position="453"/>
    </location>
</feature>
<evidence type="ECO:0000313" key="3">
    <source>
        <dbReference type="EMBL" id="KAK0387412.1"/>
    </source>
</evidence>
<proteinExistence type="predicted"/>
<evidence type="ECO:0000256" key="2">
    <source>
        <dbReference type="SAM" id="MobiDB-lite"/>
    </source>
</evidence>
<feature type="region of interest" description="Disordered" evidence="2">
    <location>
        <begin position="1"/>
        <end position="145"/>
    </location>
</feature>
<sequence length="470" mass="53340">MPGVKSKAKNKAKNKAKSTRRAGSLRPQDYDHEIDLLDHDGPDVRNQDRQSAEDAAEMSRSSTNAELLQHRDDSVTPDEERARKSPTTNGTQNGSRSGAGPTSNAQQHEYELPHDPLQPSISSQDASPNIFHDSNPQVKPKRPRARRETVIDILYENERGGFLCGAALFSAAALGGLDATPWTNAYHYPSPTSIYTATVPDPSWEWVWPEWRVNHQEGMDEGGWEYSFAYSKKFSWHGPKWWNSFVRRRAWIRKRAKKPTEEISTDIHSPNTDYFLVRSASARTRQSCNSLASSRVPSKAPSISQISSVSGEPTKRHDVQDIKTLLQILRKARIDREKLEACENYLEHGLDLEQLPREMHNIMGLFIFQASRRLLLSHLIHTFDSAAEQLERKNDAVETHLENRHEALRNAVKHADEEVRRLAYWSDVKQMAENGETHAMEKRKGWDAEKWEGIDQSGPGEPMKGKLPSG</sequence>
<keyword evidence="4" id="KW-1185">Reference proteome</keyword>
<feature type="compositionally biased region" description="Basic and acidic residues" evidence="2">
    <location>
        <begin position="68"/>
        <end position="83"/>
    </location>
</feature>
<feature type="region of interest" description="Disordered" evidence="2">
    <location>
        <begin position="436"/>
        <end position="470"/>
    </location>
</feature>
<dbReference type="Proteomes" id="UP001175261">
    <property type="component" value="Unassembled WGS sequence"/>
</dbReference>
<keyword evidence="1" id="KW-0175">Coiled coil</keyword>
<feature type="compositionally biased region" description="Polar residues" evidence="2">
    <location>
        <begin position="85"/>
        <end position="107"/>
    </location>
</feature>
<name>A0AA39GHF7_SARSR</name>
<organism evidence="3 4">
    <name type="scientific">Sarocladium strictum</name>
    <name type="common">Black bundle disease fungus</name>
    <name type="synonym">Acremonium strictum</name>
    <dbReference type="NCBI Taxonomy" id="5046"/>
    <lineage>
        <taxon>Eukaryota</taxon>
        <taxon>Fungi</taxon>
        <taxon>Dikarya</taxon>
        <taxon>Ascomycota</taxon>
        <taxon>Pezizomycotina</taxon>
        <taxon>Sordariomycetes</taxon>
        <taxon>Hypocreomycetidae</taxon>
        <taxon>Hypocreales</taxon>
        <taxon>Sarocladiaceae</taxon>
        <taxon>Sarocladium</taxon>
    </lineage>
</organism>
<dbReference type="EMBL" id="JAPDFR010000004">
    <property type="protein sequence ID" value="KAK0387412.1"/>
    <property type="molecule type" value="Genomic_DNA"/>
</dbReference>
<reference evidence="3" key="1">
    <citation type="submission" date="2022-10" db="EMBL/GenBank/DDBJ databases">
        <title>Determination and structural analysis of whole genome sequence of Sarocladium strictum F4-1.</title>
        <authorList>
            <person name="Hu L."/>
            <person name="Jiang Y."/>
        </authorList>
    </citation>
    <scope>NUCLEOTIDE SEQUENCE</scope>
    <source>
        <strain evidence="3">F4-1</strain>
    </source>
</reference>
<protein>
    <recommendedName>
        <fullName evidence="5">Meiotically up-regulated 65 protein</fullName>
    </recommendedName>
</protein>
<accession>A0AA39GHF7</accession>
<evidence type="ECO:0000313" key="4">
    <source>
        <dbReference type="Proteomes" id="UP001175261"/>
    </source>
</evidence>
<gene>
    <name evidence="3" type="ORF">NLU13_5724</name>
</gene>